<dbReference type="EMBL" id="JAMWFV010000006">
    <property type="protein sequence ID" value="MDG6145309.1"/>
    <property type="molecule type" value="Genomic_DNA"/>
</dbReference>
<dbReference type="Gene3D" id="3.10.20.580">
    <property type="match status" value="1"/>
</dbReference>
<proteinExistence type="predicted"/>
<reference evidence="2" key="1">
    <citation type="submission" date="2022-06" db="EMBL/GenBank/DDBJ databases">
        <title>Lactococcus from bovine mastitis in China.</title>
        <authorList>
            <person name="Lin Y."/>
            <person name="Han B."/>
        </authorList>
    </citation>
    <scope>NUCLEOTIDE SEQUENCE</scope>
    <source>
        <strain evidence="2">Ningxia-I-26</strain>
    </source>
</reference>
<feature type="domain" description="Ribonuclease J C-terminal" evidence="1">
    <location>
        <begin position="31"/>
        <end position="131"/>
    </location>
</feature>
<organism evidence="2 3">
    <name type="scientific">Lactococcus formosensis</name>
    <dbReference type="NCBI Taxonomy" id="1281486"/>
    <lineage>
        <taxon>Bacteria</taxon>
        <taxon>Bacillati</taxon>
        <taxon>Bacillota</taxon>
        <taxon>Bacilli</taxon>
        <taxon>Lactobacillales</taxon>
        <taxon>Streptococcaceae</taxon>
        <taxon>Lactococcus</taxon>
    </lineage>
</organism>
<protein>
    <submittedName>
        <fullName evidence="2">Ribonuclease J</fullName>
    </submittedName>
</protein>
<evidence type="ECO:0000259" key="1">
    <source>
        <dbReference type="Pfam" id="PF17770"/>
    </source>
</evidence>
<gene>
    <name evidence="2" type="ORF">NF717_06500</name>
</gene>
<dbReference type="PANTHER" id="PTHR43694:SF1">
    <property type="entry name" value="RIBONUCLEASE J"/>
    <property type="match status" value="1"/>
</dbReference>
<feature type="non-terminal residue" evidence="2">
    <location>
        <position position="1"/>
    </location>
</feature>
<accession>A0A9X4NXB1</accession>
<evidence type="ECO:0000313" key="2">
    <source>
        <dbReference type="EMBL" id="MDG6145309.1"/>
    </source>
</evidence>
<sequence length="136" mass="15019">LTADSARYADHFPAADTYVDGSGIGDVGNAVLHDRHELAEDGIVLAVATVDFKNKTVLAGPDMLSRGFIYMRESGDLIRNGQRVLFNAIREAMLNTENVNEAVVARAMREALAPFLYKQTERRPLIVPMIMTPDEK</sequence>
<keyword evidence="3" id="KW-1185">Reference proteome</keyword>
<dbReference type="Pfam" id="PF17770">
    <property type="entry name" value="RNase_J_C"/>
    <property type="match status" value="1"/>
</dbReference>
<dbReference type="Proteomes" id="UP001153199">
    <property type="component" value="Unassembled WGS sequence"/>
</dbReference>
<comment type="caution">
    <text evidence="2">The sequence shown here is derived from an EMBL/GenBank/DDBJ whole genome shotgun (WGS) entry which is preliminary data.</text>
</comment>
<evidence type="ECO:0000313" key="3">
    <source>
        <dbReference type="Proteomes" id="UP001153199"/>
    </source>
</evidence>
<dbReference type="InterPro" id="IPR041636">
    <property type="entry name" value="RNase_J_C"/>
</dbReference>
<dbReference type="PANTHER" id="PTHR43694">
    <property type="entry name" value="RIBONUCLEASE J"/>
    <property type="match status" value="1"/>
</dbReference>
<dbReference type="AlphaFoldDB" id="A0A9X4NXB1"/>
<name>A0A9X4NXB1_9LACT</name>